<protein>
    <submittedName>
        <fullName evidence="4">Smr/MutS family protein</fullName>
    </submittedName>
</protein>
<feature type="coiled-coil region" evidence="1">
    <location>
        <begin position="7"/>
        <end position="39"/>
    </location>
</feature>
<name>A0ABS2DTN8_9BURK</name>
<dbReference type="SUPFAM" id="SSF160443">
    <property type="entry name" value="SMR domain-like"/>
    <property type="match status" value="1"/>
</dbReference>
<evidence type="ECO:0000259" key="3">
    <source>
        <dbReference type="PROSITE" id="PS50828"/>
    </source>
</evidence>
<dbReference type="RefSeq" id="WP_205102539.1">
    <property type="nucleotide sequence ID" value="NZ_JACJJC010000008.1"/>
</dbReference>
<proteinExistence type="predicted"/>
<dbReference type="EMBL" id="JACJJC010000008">
    <property type="protein sequence ID" value="MBM6704063.1"/>
    <property type="molecule type" value="Genomic_DNA"/>
</dbReference>
<reference evidence="4 5" key="1">
    <citation type="journal article" date="2021" name="Sci. Rep.">
        <title>The distribution of antibiotic resistance genes in chicken gut microbiota commensals.</title>
        <authorList>
            <person name="Juricova H."/>
            <person name="Matiasovicova J."/>
            <person name="Kubasova T."/>
            <person name="Cejkova D."/>
            <person name="Rychlik I."/>
        </authorList>
    </citation>
    <scope>NUCLEOTIDE SEQUENCE [LARGE SCALE GENOMIC DNA]</scope>
    <source>
        <strain evidence="4 5">An829</strain>
    </source>
</reference>
<dbReference type="SMART" id="SM00463">
    <property type="entry name" value="SMR"/>
    <property type="match status" value="1"/>
</dbReference>
<dbReference type="InterPro" id="IPR002625">
    <property type="entry name" value="Smr_dom"/>
</dbReference>
<dbReference type="Gene3D" id="3.30.1370.110">
    <property type="match status" value="1"/>
</dbReference>
<accession>A0ABS2DTN8</accession>
<evidence type="ECO:0000313" key="4">
    <source>
        <dbReference type="EMBL" id="MBM6704063.1"/>
    </source>
</evidence>
<dbReference type="PROSITE" id="PS50828">
    <property type="entry name" value="SMR"/>
    <property type="match status" value="1"/>
</dbReference>
<evidence type="ECO:0000256" key="1">
    <source>
        <dbReference type="SAM" id="Coils"/>
    </source>
</evidence>
<gene>
    <name evidence="4" type="ORF">H6A60_06130</name>
</gene>
<evidence type="ECO:0000256" key="2">
    <source>
        <dbReference type="SAM" id="MobiDB-lite"/>
    </source>
</evidence>
<organism evidence="4 5">
    <name type="scientific">Sutterella massiliensis</name>
    <dbReference type="NCBI Taxonomy" id="1816689"/>
    <lineage>
        <taxon>Bacteria</taxon>
        <taxon>Pseudomonadati</taxon>
        <taxon>Pseudomonadota</taxon>
        <taxon>Betaproteobacteria</taxon>
        <taxon>Burkholderiales</taxon>
        <taxon>Sutterellaceae</taxon>
        <taxon>Sutterella</taxon>
    </lineage>
</organism>
<dbReference type="InterPro" id="IPR036063">
    <property type="entry name" value="Smr_dom_sf"/>
</dbReference>
<feature type="region of interest" description="Disordered" evidence="2">
    <location>
        <begin position="59"/>
        <end position="80"/>
    </location>
</feature>
<dbReference type="PANTHER" id="PTHR35562">
    <property type="entry name" value="DNA ENDONUCLEASE SMRA-RELATED"/>
    <property type="match status" value="1"/>
</dbReference>
<sequence length="218" mass="24682">MPTYKSLADLKRYSKDLKARVKAEEAARAEQAAKDARTKEGAAYFKHAMAELGVERFDDTSRRVSHSKAPAAPKPRQREIEKQEILEDSLSEAYDPVNFLESEDGMLFRRPNVSPDIPRKLFRGEWTVQAHIDLHGLFVEEAREAVAGFLREARIRGFRCLRIVHGKGHGSVGGQSILKEMVRRWLKQRDEVMAFVQAPPNDGDSGAVIVLLKPFQRS</sequence>
<dbReference type="Pfam" id="PF01713">
    <property type="entry name" value="Smr"/>
    <property type="match status" value="1"/>
</dbReference>
<dbReference type="Proteomes" id="UP000715095">
    <property type="component" value="Unassembled WGS sequence"/>
</dbReference>
<comment type="caution">
    <text evidence="4">The sequence shown here is derived from an EMBL/GenBank/DDBJ whole genome shotgun (WGS) entry which is preliminary data.</text>
</comment>
<keyword evidence="1" id="KW-0175">Coiled coil</keyword>
<evidence type="ECO:0000313" key="5">
    <source>
        <dbReference type="Proteomes" id="UP000715095"/>
    </source>
</evidence>
<dbReference type="PANTHER" id="PTHR35562:SF2">
    <property type="entry name" value="DNA ENDONUCLEASE SMRA-RELATED"/>
    <property type="match status" value="1"/>
</dbReference>
<keyword evidence="5" id="KW-1185">Reference proteome</keyword>
<feature type="domain" description="Smr" evidence="3">
    <location>
        <begin position="132"/>
        <end position="213"/>
    </location>
</feature>